<keyword evidence="11" id="KW-1185">Reference proteome</keyword>
<dbReference type="Pfam" id="PF17917">
    <property type="entry name" value="RT_RNaseH"/>
    <property type="match status" value="1"/>
</dbReference>
<dbReference type="RefSeq" id="XP_056698039.1">
    <property type="nucleotide sequence ID" value="XM_056842061.1"/>
</dbReference>
<dbReference type="SUPFAM" id="SSF53098">
    <property type="entry name" value="Ribonuclease H-like"/>
    <property type="match status" value="1"/>
</dbReference>
<dbReference type="InterPro" id="IPR000477">
    <property type="entry name" value="RT_dom"/>
</dbReference>
<evidence type="ECO:0000256" key="6">
    <source>
        <dbReference type="ARBA" id="ARBA00022918"/>
    </source>
</evidence>
<dbReference type="GeneID" id="130471767"/>
<feature type="domain" description="Reverse transcriptase" evidence="8">
    <location>
        <begin position="118"/>
        <end position="186"/>
    </location>
</feature>
<evidence type="ECO:0008006" key="13">
    <source>
        <dbReference type="Google" id="ProtNLM"/>
    </source>
</evidence>
<feature type="compositionally biased region" description="Basic and acidic residues" evidence="7">
    <location>
        <begin position="72"/>
        <end position="85"/>
    </location>
</feature>
<keyword evidence="6" id="KW-0695">RNA-directed DNA polymerase</keyword>
<reference evidence="11" key="1">
    <citation type="journal article" date="2021" name="Nat. Commun.">
        <title>Genomic analyses provide insights into spinach domestication and the genetic basis of agronomic traits.</title>
        <authorList>
            <person name="Cai X."/>
            <person name="Sun X."/>
            <person name="Xu C."/>
            <person name="Sun H."/>
            <person name="Wang X."/>
            <person name="Ge C."/>
            <person name="Zhang Z."/>
            <person name="Wang Q."/>
            <person name="Fei Z."/>
            <person name="Jiao C."/>
            <person name="Wang Q."/>
        </authorList>
    </citation>
    <scope>NUCLEOTIDE SEQUENCE [LARGE SCALE GENOMIC DNA]</scope>
    <source>
        <strain evidence="11">cv. Varoflay</strain>
    </source>
</reference>
<reference evidence="12" key="2">
    <citation type="submission" date="2025-08" db="UniProtKB">
        <authorList>
            <consortium name="RefSeq"/>
        </authorList>
    </citation>
    <scope>IDENTIFICATION</scope>
    <source>
        <tissue evidence="12">Leaf</tissue>
    </source>
</reference>
<feature type="region of interest" description="Disordered" evidence="7">
    <location>
        <begin position="70"/>
        <end position="89"/>
    </location>
</feature>
<keyword evidence="3" id="KW-0540">Nuclease</keyword>
<keyword evidence="1" id="KW-0808">Transferase</keyword>
<dbReference type="Pfam" id="PF13456">
    <property type="entry name" value="RVT_3"/>
    <property type="match status" value="1"/>
</dbReference>
<dbReference type="InterPro" id="IPR012337">
    <property type="entry name" value="RNaseH-like_sf"/>
</dbReference>
<dbReference type="InterPro" id="IPR036397">
    <property type="entry name" value="RNaseH_sf"/>
</dbReference>
<proteinExistence type="predicted"/>
<protein>
    <recommendedName>
        <fullName evidence="13">RNase H type-1 domain-containing protein</fullName>
    </recommendedName>
</protein>
<dbReference type="CDD" id="cd01647">
    <property type="entry name" value="RT_LTR"/>
    <property type="match status" value="1"/>
</dbReference>
<evidence type="ECO:0000256" key="5">
    <source>
        <dbReference type="ARBA" id="ARBA00022801"/>
    </source>
</evidence>
<evidence type="ECO:0000259" key="9">
    <source>
        <dbReference type="Pfam" id="PF13456"/>
    </source>
</evidence>
<evidence type="ECO:0000259" key="10">
    <source>
        <dbReference type="Pfam" id="PF17917"/>
    </source>
</evidence>
<gene>
    <name evidence="12" type="primary">LOC130471767</name>
</gene>
<dbReference type="InterPro" id="IPR041373">
    <property type="entry name" value="RT_RNaseH"/>
</dbReference>
<organism evidence="11 12">
    <name type="scientific">Spinacia oleracea</name>
    <name type="common">Spinach</name>
    <dbReference type="NCBI Taxonomy" id="3562"/>
    <lineage>
        <taxon>Eukaryota</taxon>
        <taxon>Viridiplantae</taxon>
        <taxon>Streptophyta</taxon>
        <taxon>Embryophyta</taxon>
        <taxon>Tracheophyta</taxon>
        <taxon>Spermatophyta</taxon>
        <taxon>Magnoliopsida</taxon>
        <taxon>eudicotyledons</taxon>
        <taxon>Gunneridae</taxon>
        <taxon>Pentapetalae</taxon>
        <taxon>Caryophyllales</taxon>
        <taxon>Chenopodiaceae</taxon>
        <taxon>Chenopodioideae</taxon>
        <taxon>Anserineae</taxon>
        <taxon>Spinacia</taxon>
    </lineage>
</organism>
<dbReference type="InterPro" id="IPR043128">
    <property type="entry name" value="Rev_trsase/Diguanyl_cyclase"/>
</dbReference>
<dbReference type="Gene3D" id="3.30.420.10">
    <property type="entry name" value="Ribonuclease H-like superfamily/Ribonuclease H"/>
    <property type="match status" value="1"/>
</dbReference>
<feature type="domain" description="Reverse transcriptase RNase H-like" evidence="10">
    <location>
        <begin position="252"/>
        <end position="347"/>
    </location>
</feature>
<name>A0ABM3RQZ5_SPIOL</name>
<evidence type="ECO:0000256" key="3">
    <source>
        <dbReference type="ARBA" id="ARBA00022722"/>
    </source>
</evidence>
<evidence type="ECO:0000259" key="8">
    <source>
        <dbReference type="Pfam" id="PF00078"/>
    </source>
</evidence>
<feature type="domain" description="RNase H type-1" evidence="9">
    <location>
        <begin position="387"/>
        <end position="504"/>
    </location>
</feature>
<sequence length="517" mass="58406">MDVRFLIVKDLTAYNIILWRPTLNRKKAIIVTHLMLLKFVCDDGSVSTIHGDQQQARDCYLPTLSPEAWGSGEEKDTLGNKRKCGDTQSKSLKETLTISAAQMEERRPEPVGAHFNVKPNDTWRMCVDYTNLNKACPKDSFPLPKIDRFVDSMAGNAMMSFMDAYSGFHQIPLCPDDQEKTSSFVAKQGLYCYKRLINTVFTKQLGRNIEAYIDDMIVKSFLIDERGIEAIPDKIQAVIDMSSPKTGEILYMYLVVSKHSLSVVLLTKREGIQMPVYFVSHVLQNAEIRFPTVEKFGLALFMASKKLRPYFLAHRIMVYTDQPLKLPFTKLDASGRMLNWAFELNAFDITYEPRKAVKGQACADFIVEMTRPTFDKNTKTVWTLYVDGSTTQNGCGAEIICQLPEGDTFEYAMRFNFQASNNESEYAGLLCGIKMCKAAGAEEILALSDSQLIVSQVNGTYEAREPTMVKYMLAVHQEVEPLKSFEVRRVPRSENNQADALSKLASSASCDTPRHVF</sequence>
<dbReference type="PANTHER" id="PTHR48475">
    <property type="entry name" value="RIBONUCLEASE H"/>
    <property type="match status" value="1"/>
</dbReference>
<keyword evidence="2" id="KW-0548">Nucleotidyltransferase</keyword>
<accession>A0ABM3RQZ5</accession>
<dbReference type="SUPFAM" id="SSF56672">
    <property type="entry name" value="DNA/RNA polymerases"/>
    <property type="match status" value="1"/>
</dbReference>
<dbReference type="InterPro" id="IPR043502">
    <property type="entry name" value="DNA/RNA_pol_sf"/>
</dbReference>
<evidence type="ECO:0000313" key="12">
    <source>
        <dbReference type="RefSeq" id="XP_056698039.1"/>
    </source>
</evidence>
<keyword evidence="4" id="KW-0255">Endonuclease</keyword>
<evidence type="ECO:0000256" key="1">
    <source>
        <dbReference type="ARBA" id="ARBA00022679"/>
    </source>
</evidence>
<evidence type="ECO:0000256" key="7">
    <source>
        <dbReference type="SAM" id="MobiDB-lite"/>
    </source>
</evidence>
<evidence type="ECO:0000256" key="4">
    <source>
        <dbReference type="ARBA" id="ARBA00022759"/>
    </source>
</evidence>
<dbReference type="Pfam" id="PF00078">
    <property type="entry name" value="RVT_1"/>
    <property type="match status" value="1"/>
</dbReference>
<keyword evidence="5" id="KW-0378">Hydrolase</keyword>
<dbReference type="Gene3D" id="3.30.70.270">
    <property type="match status" value="1"/>
</dbReference>
<dbReference type="Proteomes" id="UP000813463">
    <property type="component" value="Chromosome 4"/>
</dbReference>
<dbReference type="PANTHER" id="PTHR48475:SF2">
    <property type="entry name" value="RIBONUCLEASE H"/>
    <property type="match status" value="1"/>
</dbReference>
<evidence type="ECO:0000313" key="11">
    <source>
        <dbReference type="Proteomes" id="UP000813463"/>
    </source>
</evidence>
<evidence type="ECO:0000256" key="2">
    <source>
        <dbReference type="ARBA" id="ARBA00022695"/>
    </source>
</evidence>
<dbReference type="CDD" id="cd09279">
    <property type="entry name" value="RNase_HI_like"/>
    <property type="match status" value="1"/>
</dbReference>
<dbReference type="InterPro" id="IPR002156">
    <property type="entry name" value="RNaseH_domain"/>
</dbReference>